<evidence type="ECO:0000256" key="2">
    <source>
        <dbReference type="ARBA" id="ARBA00022679"/>
    </source>
</evidence>
<proteinExistence type="predicted"/>
<organism evidence="9">
    <name type="scientific">bioreactor metagenome</name>
    <dbReference type="NCBI Taxonomy" id="1076179"/>
    <lineage>
        <taxon>unclassified sequences</taxon>
        <taxon>metagenomes</taxon>
        <taxon>ecological metagenomes</taxon>
    </lineage>
</organism>
<dbReference type="Pfam" id="PF01648">
    <property type="entry name" value="ACPS"/>
    <property type="match status" value="1"/>
</dbReference>
<accession>A0A645GAX0</accession>
<evidence type="ECO:0000256" key="6">
    <source>
        <dbReference type="ARBA" id="ARBA00023098"/>
    </source>
</evidence>
<dbReference type="InterPro" id="IPR008278">
    <property type="entry name" value="4-PPantetheinyl_Trfase_dom"/>
</dbReference>
<dbReference type="NCBIfam" id="TIGR00516">
    <property type="entry name" value="acpS"/>
    <property type="match status" value="1"/>
</dbReference>
<gene>
    <name evidence="9" type="primary">acpS_25</name>
    <name evidence="9" type="ORF">SDC9_170314</name>
</gene>
<dbReference type="InterPro" id="IPR002582">
    <property type="entry name" value="ACPS"/>
</dbReference>
<sequence length="104" mass="11909">MVGIDIVKIERIKLSKRFISLVLSPREIELLNLKDKKKEFLAARFAAKEAFLKANKKGLFEMSLNEIEVLSDDNGAPYILYHNQRYDNVSIAHEVEYATAVVII</sequence>
<dbReference type="InterPro" id="IPR004568">
    <property type="entry name" value="Ppantetheine-prot_Trfase_dom"/>
</dbReference>
<dbReference type="GO" id="GO:0006633">
    <property type="term" value="P:fatty acid biosynthetic process"/>
    <property type="evidence" value="ECO:0007669"/>
    <property type="project" value="UniProtKB-KW"/>
</dbReference>
<name>A0A645GAX0_9ZZZZ</name>
<dbReference type="NCBIfam" id="TIGR00556">
    <property type="entry name" value="pantethn_trn"/>
    <property type="match status" value="1"/>
</dbReference>
<reference evidence="9" key="1">
    <citation type="submission" date="2019-08" db="EMBL/GenBank/DDBJ databases">
        <authorList>
            <person name="Kucharzyk K."/>
            <person name="Murdoch R.W."/>
            <person name="Higgins S."/>
            <person name="Loffler F."/>
        </authorList>
    </citation>
    <scope>NUCLEOTIDE SEQUENCE</scope>
</reference>
<evidence type="ECO:0000256" key="4">
    <source>
        <dbReference type="ARBA" id="ARBA00022832"/>
    </source>
</evidence>
<evidence type="ECO:0000313" key="9">
    <source>
        <dbReference type="EMBL" id="MPN22929.1"/>
    </source>
</evidence>
<dbReference type="GO" id="GO:0000287">
    <property type="term" value="F:magnesium ion binding"/>
    <property type="evidence" value="ECO:0007669"/>
    <property type="project" value="InterPro"/>
</dbReference>
<keyword evidence="7" id="KW-0275">Fatty acid biosynthesis</keyword>
<dbReference type="Gene3D" id="3.90.470.20">
    <property type="entry name" value="4'-phosphopantetheinyl transferase domain"/>
    <property type="match status" value="1"/>
</dbReference>
<dbReference type="SUPFAM" id="SSF56214">
    <property type="entry name" value="4'-phosphopantetheinyl transferase"/>
    <property type="match status" value="1"/>
</dbReference>
<dbReference type="EMBL" id="VSSQ01071284">
    <property type="protein sequence ID" value="MPN22929.1"/>
    <property type="molecule type" value="Genomic_DNA"/>
</dbReference>
<keyword evidence="1" id="KW-0444">Lipid biosynthesis</keyword>
<evidence type="ECO:0000256" key="3">
    <source>
        <dbReference type="ARBA" id="ARBA00022723"/>
    </source>
</evidence>
<evidence type="ECO:0000256" key="7">
    <source>
        <dbReference type="ARBA" id="ARBA00023160"/>
    </source>
</evidence>
<dbReference type="AlphaFoldDB" id="A0A645GAX0"/>
<keyword evidence="4" id="KW-0276">Fatty acid metabolism</keyword>
<protein>
    <submittedName>
        <fullName evidence="9">Holo-[acyl-carrier-protein] synthase</fullName>
        <ecNumber evidence="9">2.7.8.7</ecNumber>
    </submittedName>
</protein>
<comment type="caution">
    <text evidence="9">The sequence shown here is derived from an EMBL/GenBank/DDBJ whole genome shotgun (WGS) entry which is preliminary data.</text>
</comment>
<keyword evidence="2 9" id="KW-0808">Transferase</keyword>
<evidence type="ECO:0000259" key="8">
    <source>
        <dbReference type="Pfam" id="PF01648"/>
    </source>
</evidence>
<feature type="domain" description="4'-phosphopantetheinyl transferase" evidence="8">
    <location>
        <begin position="2"/>
        <end position="100"/>
    </location>
</feature>
<keyword evidence="6" id="KW-0443">Lipid metabolism</keyword>
<evidence type="ECO:0000256" key="1">
    <source>
        <dbReference type="ARBA" id="ARBA00022516"/>
    </source>
</evidence>
<evidence type="ECO:0000256" key="5">
    <source>
        <dbReference type="ARBA" id="ARBA00022842"/>
    </source>
</evidence>
<keyword evidence="5" id="KW-0460">Magnesium</keyword>
<dbReference type="InterPro" id="IPR037143">
    <property type="entry name" value="4-PPantetheinyl_Trfase_dom_sf"/>
</dbReference>
<dbReference type="EC" id="2.7.8.7" evidence="9"/>
<dbReference type="GO" id="GO:0008897">
    <property type="term" value="F:holo-[acyl-carrier-protein] synthase activity"/>
    <property type="evidence" value="ECO:0007669"/>
    <property type="project" value="UniProtKB-EC"/>
</dbReference>
<keyword evidence="3" id="KW-0479">Metal-binding</keyword>